<gene>
    <name evidence="1" type="ORF">Tci_001731</name>
</gene>
<proteinExistence type="predicted"/>
<evidence type="ECO:0000313" key="1">
    <source>
        <dbReference type="EMBL" id="GEU29753.1"/>
    </source>
</evidence>
<dbReference type="GO" id="GO:0003676">
    <property type="term" value="F:nucleic acid binding"/>
    <property type="evidence" value="ECO:0007669"/>
    <property type="project" value="InterPro"/>
</dbReference>
<organism evidence="1">
    <name type="scientific">Tanacetum cinerariifolium</name>
    <name type="common">Dalmatian daisy</name>
    <name type="synonym">Chrysanthemum cinerariifolium</name>
    <dbReference type="NCBI Taxonomy" id="118510"/>
    <lineage>
        <taxon>Eukaryota</taxon>
        <taxon>Viridiplantae</taxon>
        <taxon>Streptophyta</taxon>
        <taxon>Embryophyta</taxon>
        <taxon>Tracheophyta</taxon>
        <taxon>Spermatophyta</taxon>
        <taxon>Magnoliopsida</taxon>
        <taxon>eudicotyledons</taxon>
        <taxon>Gunneridae</taxon>
        <taxon>Pentapetalae</taxon>
        <taxon>asterids</taxon>
        <taxon>campanulids</taxon>
        <taxon>Asterales</taxon>
        <taxon>Asteraceae</taxon>
        <taxon>Asteroideae</taxon>
        <taxon>Anthemideae</taxon>
        <taxon>Anthemidinae</taxon>
        <taxon>Tanacetum</taxon>
    </lineage>
</organism>
<dbReference type="AlphaFoldDB" id="A0A699GJ98"/>
<name>A0A699GJ98_TANCI</name>
<reference evidence="1" key="1">
    <citation type="journal article" date="2019" name="Sci. Rep.">
        <title>Draft genome of Tanacetum cinerariifolium, the natural source of mosquito coil.</title>
        <authorList>
            <person name="Yamashiro T."/>
            <person name="Shiraishi A."/>
            <person name="Satake H."/>
            <person name="Nakayama K."/>
        </authorList>
    </citation>
    <scope>NUCLEOTIDE SEQUENCE</scope>
</reference>
<dbReference type="InterPro" id="IPR036397">
    <property type="entry name" value="RNaseH_sf"/>
</dbReference>
<dbReference type="Gene3D" id="3.30.420.10">
    <property type="entry name" value="Ribonuclease H-like superfamily/Ribonuclease H"/>
    <property type="match status" value="1"/>
</dbReference>
<evidence type="ECO:0008006" key="2">
    <source>
        <dbReference type="Google" id="ProtNLM"/>
    </source>
</evidence>
<protein>
    <recommendedName>
        <fullName evidence="2">Integrase, catalytic region, zinc finger, CCHC-type, peptidase aspartic, catalytic</fullName>
    </recommendedName>
</protein>
<dbReference type="SUPFAM" id="SSF53098">
    <property type="entry name" value="Ribonuclease H-like"/>
    <property type="match status" value="1"/>
</dbReference>
<accession>A0A699GJ98</accession>
<dbReference type="InterPro" id="IPR012337">
    <property type="entry name" value="RNaseH-like_sf"/>
</dbReference>
<sequence length="236" mass="26989">MFKLDLNPLSPKLLQNREAHIDYLKYTQEQDDILQGIVEQAKAKQPLDNALDFAFKHAQQIQELLVYVRDTCTNAIKLSAKKVATTPKNIVKKVRISQTPSSNMNNKVEAQPRKVNKKNRVIEPIRDVDVKQSQLNANSKHICATWNRSQLINLVSKFLGTVRYGNDHVARIIGYGDCSWEIFLRTKDEAPEAIIKCTKNIQVRLNATIRNVRTDNGTEFINQTLCKFYKNVGISH</sequence>
<comment type="caution">
    <text evidence="1">The sequence shown here is derived from an EMBL/GenBank/DDBJ whole genome shotgun (WGS) entry which is preliminary data.</text>
</comment>
<dbReference type="EMBL" id="BKCJ010000096">
    <property type="protein sequence ID" value="GEU29753.1"/>
    <property type="molecule type" value="Genomic_DNA"/>
</dbReference>